<dbReference type="Gene3D" id="3.10.20.120">
    <property type="match status" value="1"/>
</dbReference>
<dbReference type="SUPFAM" id="SSF54334">
    <property type="entry name" value="Superantigen toxins, C-terminal domain"/>
    <property type="match status" value="1"/>
</dbReference>
<protein>
    <submittedName>
        <fullName evidence="1">Enterotoxin SEM</fullName>
    </submittedName>
</protein>
<dbReference type="InterPro" id="IPR016091">
    <property type="entry name" value="SuperAg_toxin_C"/>
</dbReference>
<evidence type="ECO:0000313" key="2">
    <source>
        <dbReference type="Proteomes" id="UP000249913"/>
    </source>
</evidence>
<evidence type="ECO:0000313" key="1">
    <source>
        <dbReference type="EMBL" id="SPZ99320.1"/>
    </source>
</evidence>
<dbReference type="EMBL" id="UAUX01000010">
    <property type="protein sequence ID" value="SPZ99320.1"/>
    <property type="molecule type" value="Genomic_DNA"/>
</dbReference>
<organism evidence="1 2">
    <name type="scientific">Staphylococcus aureus</name>
    <dbReference type="NCBI Taxonomy" id="1280"/>
    <lineage>
        <taxon>Bacteria</taxon>
        <taxon>Bacillati</taxon>
        <taxon>Bacillota</taxon>
        <taxon>Bacilli</taxon>
        <taxon>Bacillales</taxon>
        <taxon>Staphylococcaceae</taxon>
        <taxon>Staphylococcus</taxon>
    </lineage>
</organism>
<reference evidence="1 2" key="1">
    <citation type="submission" date="2018-06" db="EMBL/GenBank/DDBJ databases">
        <authorList>
            <consortium name="Pathogen Informatics"/>
            <person name="Doyle S."/>
        </authorList>
    </citation>
    <scope>NUCLEOTIDE SEQUENCE [LARGE SCALE GENOMIC DNA]</scope>
    <source>
        <strain evidence="1 2">NCTC7878</strain>
    </source>
</reference>
<accession>A0A2X2MC48</accession>
<name>A0A2X2MC48_STAAU</name>
<dbReference type="AlphaFoldDB" id="A0A2X2MC48"/>
<gene>
    <name evidence="1" type="primary">sem_1</name>
    <name evidence="1" type="ORF">NCTC7878_02460</name>
</gene>
<sequence>MNDGTSFSYDLFDTGTGQAESFLKIYNDNKTVETDKFHLDVEISIRTKVEILQS</sequence>
<dbReference type="Proteomes" id="UP000249913">
    <property type="component" value="Unassembled WGS sequence"/>
</dbReference>
<proteinExistence type="predicted"/>
<dbReference type="GO" id="GO:0005576">
    <property type="term" value="C:extracellular region"/>
    <property type="evidence" value="ECO:0007669"/>
    <property type="project" value="InterPro"/>
</dbReference>